<evidence type="ECO:0000256" key="1">
    <source>
        <dbReference type="ARBA" id="ARBA00023110"/>
    </source>
</evidence>
<feature type="region of interest" description="Disordered" evidence="4">
    <location>
        <begin position="191"/>
        <end position="226"/>
    </location>
</feature>
<dbReference type="SUPFAM" id="SSF50891">
    <property type="entry name" value="Cyclophilin-like"/>
    <property type="match status" value="1"/>
</dbReference>
<dbReference type="Gene3D" id="2.40.100.10">
    <property type="entry name" value="Cyclophilin-like"/>
    <property type="match status" value="1"/>
</dbReference>
<evidence type="ECO:0000313" key="6">
    <source>
        <dbReference type="EMBL" id="TQV78299.1"/>
    </source>
</evidence>
<proteinExistence type="inferred from homology"/>
<dbReference type="PRINTS" id="PR00153">
    <property type="entry name" value="CSAPPISMRASE"/>
</dbReference>
<dbReference type="InterPro" id="IPR002130">
    <property type="entry name" value="Cyclophilin-type_PPIase_dom"/>
</dbReference>
<comment type="function">
    <text evidence="3">PPIases accelerate the folding of proteins. It catalyzes the cis-trans isomerization of proline imidic peptide bonds in oligopeptides.</text>
</comment>
<comment type="catalytic activity">
    <reaction evidence="3">
        <text>[protein]-peptidylproline (omega=180) = [protein]-peptidylproline (omega=0)</text>
        <dbReference type="Rhea" id="RHEA:16237"/>
        <dbReference type="Rhea" id="RHEA-COMP:10747"/>
        <dbReference type="Rhea" id="RHEA-COMP:10748"/>
        <dbReference type="ChEBI" id="CHEBI:83833"/>
        <dbReference type="ChEBI" id="CHEBI:83834"/>
        <dbReference type="EC" id="5.2.1.8"/>
    </reaction>
</comment>
<feature type="chain" id="PRO_5022270032" description="Peptidyl-prolyl cis-trans isomerase" evidence="3">
    <location>
        <begin position="27"/>
        <end position="226"/>
    </location>
</feature>
<feature type="domain" description="PPIase cyclophilin-type" evidence="5">
    <location>
        <begin position="36"/>
        <end position="190"/>
    </location>
</feature>
<dbReference type="InterPro" id="IPR029000">
    <property type="entry name" value="Cyclophilin-like_dom_sf"/>
</dbReference>
<organism evidence="6 7">
    <name type="scientific">Exilibacterium tricleocarpae</name>
    <dbReference type="NCBI Taxonomy" id="2591008"/>
    <lineage>
        <taxon>Bacteria</taxon>
        <taxon>Pseudomonadati</taxon>
        <taxon>Pseudomonadota</taxon>
        <taxon>Gammaproteobacteria</taxon>
        <taxon>Cellvibrionales</taxon>
        <taxon>Cellvibrionaceae</taxon>
        <taxon>Exilibacterium</taxon>
    </lineage>
</organism>
<dbReference type="EC" id="5.2.1.8" evidence="3"/>
<dbReference type="PANTHER" id="PTHR43246">
    <property type="entry name" value="PEPTIDYL-PROLYL CIS-TRANS ISOMERASE CYP38, CHLOROPLASTIC"/>
    <property type="match status" value="1"/>
</dbReference>
<dbReference type="Proteomes" id="UP000319732">
    <property type="component" value="Unassembled WGS sequence"/>
</dbReference>
<keyword evidence="7" id="KW-1185">Reference proteome</keyword>
<dbReference type="OrthoDB" id="9807797at2"/>
<dbReference type="AlphaFoldDB" id="A0A545TM41"/>
<dbReference type="EMBL" id="VHSG01000013">
    <property type="protein sequence ID" value="TQV78299.1"/>
    <property type="molecule type" value="Genomic_DNA"/>
</dbReference>
<feature type="compositionally biased region" description="Basic and acidic residues" evidence="4">
    <location>
        <begin position="208"/>
        <end position="226"/>
    </location>
</feature>
<evidence type="ECO:0000256" key="3">
    <source>
        <dbReference type="RuleBase" id="RU363019"/>
    </source>
</evidence>
<keyword evidence="2 3" id="KW-0413">Isomerase</keyword>
<evidence type="ECO:0000256" key="2">
    <source>
        <dbReference type="ARBA" id="ARBA00023235"/>
    </source>
</evidence>
<feature type="signal peptide" evidence="3">
    <location>
        <begin position="1"/>
        <end position="26"/>
    </location>
</feature>
<dbReference type="InterPro" id="IPR044665">
    <property type="entry name" value="E_coli_cyclophilin_A-like"/>
</dbReference>
<name>A0A545TM41_9GAMM</name>
<dbReference type="PROSITE" id="PS50072">
    <property type="entry name" value="CSA_PPIASE_2"/>
    <property type="match status" value="1"/>
</dbReference>
<comment type="caution">
    <text evidence="6">The sequence shown here is derived from an EMBL/GenBank/DDBJ whole genome shotgun (WGS) entry which is preliminary data.</text>
</comment>
<evidence type="ECO:0000256" key="4">
    <source>
        <dbReference type="SAM" id="MobiDB-lite"/>
    </source>
</evidence>
<comment type="similarity">
    <text evidence="3">Belongs to the cyclophilin-type PPIase family.</text>
</comment>
<evidence type="ECO:0000259" key="5">
    <source>
        <dbReference type="PROSITE" id="PS50072"/>
    </source>
</evidence>
<evidence type="ECO:0000313" key="7">
    <source>
        <dbReference type="Proteomes" id="UP000319732"/>
    </source>
</evidence>
<dbReference type="Pfam" id="PF00160">
    <property type="entry name" value="Pro_isomerase"/>
    <property type="match status" value="1"/>
</dbReference>
<dbReference type="GO" id="GO:0003755">
    <property type="term" value="F:peptidyl-prolyl cis-trans isomerase activity"/>
    <property type="evidence" value="ECO:0007669"/>
    <property type="project" value="UniProtKB-UniRule"/>
</dbReference>
<sequence>MSRQGSRKWCLSLLLGLVLGLSQATAETGSPRVQLDTDFGEVLIELYPDKAPATVKNFLEYVDRRFYDGTIFHRVKRGFVVQGGGFTFDFVKKTTADPIPNESANGLKNTAGTLAMARLPSPDSATSQFYINLANNIHLDATRERPGYAVFGKVITGFDVVEQIARVETGLYRAHPEAPNVPVRILKARRVEQAAASGTPGTSAKPEISSKPETSAKPKTPAKPES</sequence>
<keyword evidence="1 3" id="KW-0697">Rotamase</keyword>
<gene>
    <name evidence="6" type="ORF">FKG94_14515</name>
</gene>
<protein>
    <recommendedName>
        <fullName evidence="3">Peptidyl-prolyl cis-trans isomerase</fullName>
        <shortName evidence="3">PPIase</shortName>
        <ecNumber evidence="3">5.2.1.8</ecNumber>
    </recommendedName>
</protein>
<reference evidence="6 7" key="1">
    <citation type="submission" date="2019-06" db="EMBL/GenBank/DDBJ databases">
        <title>Whole genome sequence for Cellvibrionaceae sp. R142.</title>
        <authorList>
            <person name="Wang G."/>
        </authorList>
    </citation>
    <scope>NUCLEOTIDE SEQUENCE [LARGE SCALE GENOMIC DNA]</scope>
    <source>
        <strain evidence="6 7">R142</strain>
    </source>
</reference>
<accession>A0A545TM41</accession>
<keyword evidence="3" id="KW-0732">Signal</keyword>